<feature type="non-terminal residue" evidence="1">
    <location>
        <position position="1"/>
    </location>
</feature>
<evidence type="ECO:0000313" key="2">
    <source>
        <dbReference type="Proteomes" id="UP000023152"/>
    </source>
</evidence>
<protein>
    <submittedName>
        <fullName evidence="1">Uncharacterized protein</fullName>
    </submittedName>
</protein>
<gene>
    <name evidence="1" type="ORF">RFI_36691</name>
</gene>
<dbReference type="OrthoDB" id="6257037at2759"/>
<reference evidence="1 2" key="1">
    <citation type="journal article" date="2013" name="Curr. Biol.">
        <title>The Genome of the Foraminiferan Reticulomyxa filosa.</title>
        <authorList>
            <person name="Glockner G."/>
            <person name="Hulsmann N."/>
            <person name="Schleicher M."/>
            <person name="Noegel A.A."/>
            <person name="Eichinger L."/>
            <person name="Gallinger C."/>
            <person name="Pawlowski J."/>
            <person name="Sierra R."/>
            <person name="Euteneuer U."/>
            <person name="Pillet L."/>
            <person name="Moustafa A."/>
            <person name="Platzer M."/>
            <person name="Groth M."/>
            <person name="Szafranski K."/>
            <person name="Schliwa M."/>
        </authorList>
    </citation>
    <scope>NUCLEOTIDE SEQUENCE [LARGE SCALE GENOMIC DNA]</scope>
</reference>
<dbReference type="Proteomes" id="UP000023152">
    <property type="component" value="Unassembled WGS sequence"/>
</dbReference>
<evidence type="ECO:0000313" key="1">
    <source>
        <dbReference type="EMBL" id="ETO00749.1"/>
    </source>
</evidence>
<sequence length="290" mass="34467">IQHLKDKLQIQEHALNGADELILFNCEFDNYEPPLSSNLDQNILLHNIYKHLPHYPNIQVYWQIKGGFIVPYKRTIGIERSNLPKGISIQDIVIPSSQKTKFNPLLYECDLHKLKIIEDTLHSIKLPSNNGLKLLFHEVIKNDCLCDLITLQYTNNKREEEQRQQIIKQQIHFNGKNADELILDDEILTILNELKILYHDDIHRHMGYPLQLHHICVILFYDQIQFRHYKWPYFDQFLCDAINILHRYEKREETEMELYCGLKRVRLENIEKEIKSGNFISHVSTSDDIQ</sequence>
<organism evidence="1 2">
    <name type="scientific">Reticulomyxa filosa</name>
    <dbReference type="NCBI Taxonomy" id="46433"/>
    <lineage>
        <taxon>Eukaryota</taxon>
        <taxon>Sar</taxon>
        <taxon>Rhizaria</taxon>
        <taxon>Retaria</taxon>
        <taxon>Foraminifera</taxon>
        <taxon>Monothalamids</taxon>
        <taxon>Reticulomyxidae</taxon>
        <taxon>Reticulomyxa</taxon>
    </lineage>
</organism>
<feature type="non-terminal residue" evidence="1">
    <location>
        <position position="290"/>
    </location>
</feature>
<name>X6LGN1_RETFI</name>
<comment type="caution">
    <text evidence="1">The sequence shown here is derived from an EMBL/GenBank/DDBJ whole genome shotgun (WGS) entry which is preliminary data.</text>
</comment>
<keyword evidence="2" id="KW-1185">Reference proteome</keyword>
<dbReference type="EMBL" id="ASPP01040113">
    <property type="protein sequence ID" value="ETO00749.1"/>
    <property type="molecule type" value="Genomic_DNA"/>
</dbReference>
<proteinExistence type="predicted"/>
<dbReference type="AlphaFoldDB" id="X6LGN1"/>
<accession>X6LGN1</accession>